<sequence>MGDDSIVISASNHCDDYCTFDLTVSTSWVRQSISFLGYTDTFEDFGKSLMNFPNNTAHEVWFQEGKDEGYGPWYLSVKAYCYNDQGHTALHIIIDNQEPLPKKCRVEFSILAEAASINNLGCSLFNWEIKQQQTIEWKAQTS</sequence>
<dbReference type="RefSeq" id="WP_187731170.1">
    <property type="nucleotide sequence ID" value="NZ_BMFN01000001.1"/>
</dbReference>
<gene>
    <name evidence="1" type="ORF">H9L05_11790</name>
</gene>
<organism evidence="1 2">
    <name type="scientific">Hymenobacter qilianensis</name>
    <dbReference type="NCBI Taxonomy" id="1385715"/>
    <lineage>
        <taxon>Bacteria</taxon>
        <taxon>Pseudomonadati</taxon>
        <taxon>Bacteroidota</taxon>
        <taxon>Cytophagia</taxon>
        <taxon>Cytophagales</taxon>
        <taxon>Hymenobacteraceae</taxon>
        <taxon>Hymenobacter</taxon>
    </lineage>
</organism>
<dbReference type="EMBL" id="CP060784">
    <property type="protein sequence ID" value="QNP50860.1"/>
    <property type="molecule type" value="Genomic_DNA"/>
</dbReference>
<dbReference type="KEGG" id="hqi:H9L05_11790"/>
<evidence type="ECO:0000313" key="2">
    <source>
        <dbReference type="Proteomes" id="UP000516093"/>
    </source>
</evidence>
<reference evidence="1 2" key="1">
    <citation type="submission" date="2020-08" db="EMBL/GenBank/DDBJ databases">
        <title>Genome sequence of Hymenobacter qilianensis JCM 19763T.</title>
        <authorList>
            <person name="Hyun D.-W."/>
            <person name="Bae J.-W."/>
        </authorList>
    </citation>
    <scope>NUCLEOTIDE SEQUENCE [LARGE SCALE GENOMIC DNA]</scope>
    <source>
        <strain evidence="1 2">JCM 19763</strain>
    </source>
</reference>
<keyword evidence="2" id="KW-1185">Reference proteome</keyword>
<proteinExistence type="predicted"/>
<protein>
    <submittedName>
        <fullName evidence="1">Uncharacterized protein</fullName>
    </submittedName>
</protein>
<accession>A0A7H0GRE4</accession>
<evidence type="ECO:0000313" key="1">
    <source>
        <dbReference type="EMBL" id="QNP50860.1"/>
    </source>
</evidence>
<dbReference type="AlphaFoldDB" id="A0A7H0GRE4"/>
<name>A0A7H0GRE4_9BACT</name>
<dbReference type="Proteomes" id="UP000516093">
    <property type="component" value="Chromosome"/>
</dbReference>